<evidence type="ECO:0000256" key="1">
    <source>
        <dbReference type="SAM" id="MobiDB-lite"/>
    </source>
</evidence>
<accession>A0ABQ4QCV9</accession>
<dbReference type="Proteomes" id="UP001055117">
    <property type="component" value="Unassembled WGS sequence"/>
</dbReference>
<reference evidence="2 3" key="1">
    <citation type="journal article" date="2021" name="Front. Microbiol.">
        <title>Comprehensive Comparative Genomics and Phenotyping of Methylobacterium Species.</title>
        <authorList>
            <person name="Alessa O."/>
            <person name="Ogura Y."/>
            <person name="Fujitani Y."/>
            <person name="Takami H."/>
            <person name="Hayashi T."/>
            <person name="Sahin N."/>
            <person name="Tani A."/>
        </authorList>
    </citation>
    <scope>NUCLEOTIDE SEQUENCE [LARGE SCALE GENOMIC DNA]</scope>
    <source>
        <strain evidence="2 3">DSM 23679</strain>
    </source>
</reference>
<dbReference type="RefSeq" id="WP_238271079.1">
    <property type="nucleotide sequence ID" value="NZ_BPQG01000008.1"/>
</dbReference>
<name>A0ABQ4QCV9_9HYPH</name>
<evidence type="ECO:0000313" key="3">
    <source>
        <dbReference type="Proteomes" id="UP001055117"/>
    </source>
</evidence>
<dbReference type="EMBL" id="BPQG01000008">
    <property type="protein sequence ID" value="GJD43053.1"/>
    <property type="molecule type" value="Genomic_DNA"/>
</dbReference>
<organism evidence="2 3">
    <name type="scientific">Methylobacterium cerastii</name>
    <dbReference type="NCBI Taxonomy" id="932741"/>
    <lineage>
        <taxon>Bacteria</taxon>
        <taxon>Pseudomonadati</taxon>
        <taxon>Pseudomonadota</taxon>
        <taxon>Alphaproteobacteria</taxon>
        <taxon>Hyphomicrobiales</taxon>
        <taxon>Methylobacteriaceae</taxon>
        <taxon>Methylobacterium</taxon>
    </lineage>
</organism>
<keyword evidence="3" id="KW-1185">Reference proteome</keyword>
<feature type="region of interest" description="Disordered" evidence="1">
    <location>
        <begin position="93"/>
        <end position="113"/>
    </location>
</feature>
<evidence type="ECO:0000313" key="2">
    <source>
        <dbReference type="EMBL" id="GJD43053.1"/>
    </source>
</evidence>
<comment type="caution">
    <text evidence="2">The sequence shown here is derived from an EMBL/GenBank/DDBJ whole genome shotgun (WGS) entry which is preliminary data.</text>
</comment>
<sequence>MTTAKKSIGTGAPPYPRTPDGRYFVVGGRLWRCSDPRLPEETRQRHVDELMDARRAVGAAKRAKRKGEAGAAELMRSARDAVQAAKEALGERGPVWWGDGAEDQGGRNPRDSPYAAWYAALTRAEDA</sequence>
<gene>
    <name evidence="2" type="ORF">AFCDBAGC_0895</name>
</gene>
<protein>
    <submittedName>
        <fullName evidence="2">Uncharacterized protein</fullName>
    </submittedName>
</protein>
<proteinExistence type="predicted"/>